<evidence type="ECO:0000313" key="9">
    <source>
        <dbReference type="EMBL" id="MVT42252.1"/>
    </source>
</evidence>
<dbReference type="Pfam" id="PF18563">
    <property type="entry name" value="TubC_N"/>
    <property type="match status" value="1"/>
</dbReference>
<dbReference type="SUPFAM" id="SSF53383">
    <property type="entry name" value="PLP-dependent transferases"/>
    <property type="match status" value="1"/>
</dbReference>
<dbReference type="Gene3D" id="2.30.38.10">
    <property type="entry name" value="Luciferase, Domain 3"/>
    <property type="match status" value="2"/>
</dbReference>
<feature type="domain" description="Carrier" evidence="8">
    <location>
        <begin position="1581"/>
        <end position="1657"/>
    </location>
</feature>
<accession>A0A6N8JDQ5</accession>
<dbReference type="GO" id="GO:0019752">
    <property type="term" value="P:carboxylic acid metabolic process"/>
    <property type="evidence" value="ECO:0007669"/>
    <property type="project" value="InterPro"/>
</dbReference>
<keyword evidence="5 7" id="KW-0663">Pyridoxal phosphate</keyword>
<comment type="cofactor">
    <cofactor evidence="2">
        <name>pantetheine 4'-phosphate</name>
        <dbReference type="ChEBI" id="CHEBI:47942"/>
    </cofactor>
</comment>
<dbReference type="Gene3D" id="1.10.10.1830">
    <property type="entry name" value="Non-ribosomal peptide synthase, adenylation domain"/>
    <property type="match status" value="1"/>
</dbReference>
<dbReference type="PANTHER" id="PTHR45527">
    <property type="entry name" value="NONRIBOSOMAL PEPTIDE SYNTHETASE"/>
    <property type="match status" value="1"/>
</dbReference>
<dbReference type="EMBL" id="WRXO01000004">
    <property type="protein sequence ID" value="MVT42252.1"/>
    <property type="molecule type" value="Genomic_DNA"/>
</dbReference>
<keyword evidence="4" id="KW-0597">Phosphoprotein</keyword>
<dbReference type="PROSITE" id="PS00455">
    <property type="entry name" value="AMP_BINDING"/>
    <property type="match status" value="3"/>
</dbReference>
<dbReference type="Gene3D" id="3.90.1150.10">
    <property type="entry name" value="Aspartate Aminotransferase, domain 1"/>
    <property type="match status" value="1"/>
</dbReference>
<dbReference type="InterPro" id="IPR009081">
    <property type="entry name" value="PP-bd_ACP"/>
</dbReference>
<dbReference type="Gene3D" id="3.30.559.30">
    <property type="entry name" value="Nonribosomal peptide synthetase, condensation domain"/>
    <property type="match status" value="3"/>
</dbReference>
<protein>
    <submittedName>
        <fullName evidence="9">Amino acid adenylation domain-containing protein</fullName>
    </submittedName>
</protein>
<dbReference type="Pfam" id="PF00501">
    <property type="entry name" value="AMP-binding"/>
    <property type="match status" value="3"/>
</dbReference>
<dbReference type="OrthoDB" id="9778383at2"/>
<dbReference type="GO" id="GO:0005737">
    <property type="term" value="C:cytoplasm"/>
    <property type="evidence" value="ECO:0007669"/>
    <property type="project" value="TreeGrafter"/>
</dbReference>
<feature type="modified residue" description="N6-(pyridoxal phosphate)lysine" evidence="7">
    <location>
        <position position="1168"/>
    </location>
</feature>
<feature type="domain" description="Carrier" evidence="8">
    <location>
        <begin position="3619"/>
        <end position="3696"/>
    </location>
</feature>
<comment type="caution">
    <text evidence="9">The sequence shown here is derived from an EMBL/GenBank/DDBJ whole genome shotgun (WGS) entry which is preliminary data.</text>
</comment>
<dbReference type="PROSITE" id="PS50075">
    <property type="entry name" value="CARRIER"/>
    <property type="match status" value="3"/>
</dbReference>
<evidence type="ECO:0000259" key="8">
    <source>
        <dbReference type="PROSITE" id="PS50075"/>
    </source>
</evidence>
<dbReference type="CDD" id="cd05930">
    <property type="entry name" value="A_NRPS"/>
    <property type="match status" value="2"/>
</dbReference>
<dbReference type="InterPro" id="IPR045851">
    <property type="entry name" value="AMP-bd_C_sf"/>
</dbReference>
<dbReference type="InterPro" id="IPR015422">
    <property type="entry name" value="PyrdxlP-dep_Trfase_small"/>
</dbReference>
<dbReference type="InterPro" id="IPR044894">
    <property type="entry name" value="TubC_N_sf"/>
</dbReference>
<dbReference type="PANTHER" id="PTHR45527:SF1">
    <property type="entry name" value="FATTY ACID SYNTHASE"/>
    <property type="match status" value="1"/>
</dbReference>
<dbReference type="InterPro" id="IPR010071">
    <property type="entry name" value="AA_adenyl_dom"/>
</dbReference>
<dbReference type="InterPro" id="IPR041464">
    <property type="entry name" value="TubC_N"/>
</dbReference>
<gene>
    <name evidence="9" type="ORF">GO495_16800</name>
</gene>
<dbReference type="GO" id="GO:0043041">
    <property type="term" value="P:amino acid activation for nonribosomal peptide biosynthetic process"/>
    <property type="evidence" value="ECO:0007669"/>
    <property type="project" value="TreeGrafter"/>
</dbReference>
<dbReference type="InterPro" id="IPR015421">
    <property type="entry name" value="PyrdxlP-dep_Trfase_major"/>
</dbReference>
<dbReference type="GO" id="GO:0044550">
    <property type="term" value="P:secondary metabolite biosynthetic process"/>
    <property type="evidence" value="ECO:0007669"/>
    <property type="project" value="TreeGrafter"/>
</dbReference>
<dbReference type="Gene3D" id="3.30.300.30">
    <property type="match status" value="3"/>
</dbReference>
<dbReference type="InterPro" id="IPR015424">
    <property type="entry name" value="PyrdxlP-dep_Trfase"/>
</dbReference>
<evidence type="ECO:0000256" key="7">
    <source>
        <dbReference type="PIRSR" id="PIRSR602129-50"/>
    </source>
</evidence>
<feature type="domain" description="Carrier" evidence="8">
    <location>
        <begin position="2583"/>
        <end position="2659"/>
    </location>
</feature>
<evidence type="ECO:0000256" key="5">
    <source>
        <dbReference type="ARBA" id="ARBA00022898"/>
    </source>
</evidence>
<proteinExistence type="predicted"/>
<dbReference type="Gene3D" id="3.40.50.12780">
    <property type="entry name" value="N-terminal domain of ligase-like"/>
    <property type="match status" value="1"/>
</dbReference>
<dbReference type="Pfam" id="PF00282">
    <property type="entry name" value="Pyridoxal_deC"/>
    <property type="match status" value="1"/>
</dbReference>
<comment type="cofactor">
    <cofactor evidence="1 7">
        <name>pyridoxal 5'-phosphate</name>
        <dbReference type="ChEBI" id="CHEBI:597326"/>
    </cofactor>
</comment>
<dbReference type="Gene3D" id="3.40.640.10">
    <property type="entry name" value="Type I PLP-dependent aspartate aminotransferase-like (Major domain)"/>
    <property type="match status" value="1"/>
</dbReference>
<dbReference type="NCBIfam" id="TIGR01733">
    <property type="entry name" value="AA-adenyl-dom"/>
    <property type="match status" value="2"/>
</dbReference>
<dbReference type="InterPro" id="IPR023213">
    <property type="entry name" value="CAT-like_dom_sf"/>
</dbReference>
<dbReference type="InterPro" id="IPR042099">
    <property type="entry name" value="ANL_N_sf"/>
</dbReference>
<dbReference type="GO" id="GO:0031177">
    <property type="term" value="F:phosphopantetheine binding"/>
    <property type="evidence" value="ECO:0007669"/>
    <property type="project" value="InterPro"/>
</dbReference>
<evidence type="ECO:0000256" key="3">
    <source>
        <dbReference type="ARBA" id="ARBA00022450"/>
    </source>
</evidence>
<dbReference type="SUPFAM" id="SSF56801">
    <property type="entry name" value="Acetyl-CoA synthetase-like"/>
    <property type="match status" value="4"/>
</dbReference>
<dbReference type="Proteomes" id="UP000468388">
    <property type="component" value="Unassembled WGS sequence"/>
</dbReference>
<dbReference type="InterPro" id="IPR002129">
    <property type="entry name" value="PyrdxlP-dep_de-COase"/>
</dbReference>
<dbReference type="FunFam" id="1.10.1200.10:FF:000005">
    <property type="entry name" value="Nonribosomal peptide synthetase 1"/>
    <property type="match status" value="1"/>
</dbReference>
<evidence type="ECO:0000256" key="4">
    <source>
        <dbReference type="ARBA" id="ARBA00022553"/>
    </source>
</evidence>
<dbReference type="GO" id="GO:0030170">
    <property type="term" value="F:pyridoxal phosphate binding"/>
    <property type="evidence" value="ECO:0007669"/>
    <property type="project" value="InterPro"/>
</dbReference>
<dbReference type="Pfam" id="PF00668">
    <property type="entry name" value="Condensation"/>
    <property type="match status" value="3"/>
</dbReference>
<dbReference type="InterPro" id="IPR001242">
    <property type="entry name" value="Condensation_dom"/>
</dbReference>
<dbReference type="SMART" id="SM01294">
    <property type="entry name" value="PKS_PP_betabranch"/>
    <property type="match status" value="1"/>
</dbReference>
<dbReference type="SUPFAM" id="SSF47336">
    <property type="entry name" value="ACP-like"/>
    <property type="match status" value="3"/>
</dbReference>
<reference evidence="9 10" key="1">
    <citation type="submission" date="2019-12" db="EMBL/GenBank/DDBJ databases">
        <title>The draft genomic sequence of strain Chitinophaga oryziterrae JCM 16595.</title>
        <authorList>
            <person name="Zhang X."/>
        </authorList>
    </citation>
    <scope>NUCLEOTIDE SEQUENCE [LARGE SCALE GENOMIC DNA]</scope>
    <source>
        <strain evidence="9 10">JCM 16595</strain>
    </source>
</reference>
<dbReference type="InterPro" id="IPR036736">
    <property type="entry name" value="ACP-like_sf"/>
</dbReference>
<dbReference type="InterPro" id="IPR020806">
    <property type="entry name" value="PKS_PP-bd"/>
</dbReference>
<evidence type="ECO:0000256" key="6">
    <source>
        <dbReference type="ARBA" id="ARBA00023239"/>
    </source>
</evidence>
<dbReference type="InterPro" id="IPR020845">
    <property type="entry name" value="AMP-binding_CS"/>
</dbReference>
<name>A0A6N8JDQ5_9BACT</name>
<dbReference type="SUPFAM" id="SSF52777">
    <property type="entry name" value="CoA-dependent acyltransferases"/>
    <property type="match status" value="6"/>
</dbReference>
<dbReference type="Gene3D" id="3.40.50.980">
    <property type="match status" value="4"/>
</dbReference>
<dbReference type="NCBIfam" id="NF003417">
    <property type="entry name" value="PRK04813.1"/>
    <property type="match status" value="4"/>
</dbReference>
<dbReference type="FunFam" id="2.30.38.10:FF:000001">
    <property type="entry name" value="Non-ribosomal peptide synthetase PvdI"/>
    <property type="match status" value="1"/>
</dbReference>
<dbReference type="Pfam" id="PF00550">
    <property type="entry name" value="PP-binding"/>
    <property type="match status" value="3"/>
</dbReference>
<evidence type="ECO:0000313" key="10">
    <source>
        <dbReference type="Proteomes" id="UP000468388"/>
    </source>
</evidence>
<dbReference type="FunFam" id="3.40.50.980:FF:000001">
    <property type="entry name" value="Non-ribosomal peptide synthetase"/>
    <property type="match status" value="2"/>
</dbReference>
<evidence type="ECO:0000256" key="1">
    <source>
        <dbReference type="ARBA" id="ARBA00001933"/>
    </source>
</evidence>
<dbReference type="GO" id="GO:0016830">
    <property type="term" value="F:carbon-carbon lyase activity"/>
    <property type="evidence" value="ECO:0007669"/>
    <property type="project" value="InterPro"/>
</dbReference>
<dbReference type="Gene3D" id="1.10.1200.10">
    <property type="entry name" value="ACP-like"/>
    <property type="match status" value="3"/>
</dbReference>
<dbReference type="SMART" id="SM00823">
    <property type="entry name" value="PKS_PP"/>
    <property type="match status" value="2"/>
</dbReference>
<keyword evidence="10" id="KW-1185">Reference proteome</keyword>
<keyword evidence="6" id="KW-0456">Lyase</keyword>
<dbReference type="Pfam" id="PF13193">
    <property type="entry name" value="AMP-binding_C"/>
    <property type="match status" value="1"/>
</dbReference>
<dbReference type="InterPro" id="IPR000873">
    <property type="entry name" value="AMP-dep_synth/lig_dom"/>
</dbReference>
<evidence type="ECO:0000256" key="2">
    <source>
        <dbReference type="ARBA" id="ARBA00001957"/>
    </source>
</evidence>
<dbReference type="InterPro" id="IPR025110">
    <property type="entry name" value="AMP-bd_C"/>
</dbReference>
<sequence>MNRQEFLSSLRNLGITLGLDQDNDLDVEAPEGILTTEIIQQIRQRKEELTAYLKDIKEENADGQQITVAAPAAAYPLSSAQMRLWLVDQINRGSSAYHISNTVDIKSAFVPQHYEAAIKAVIERHEILRTSFRENEEGVVKQHILPVNEVQFSLPYYDLSEDEQGETKAKDLIMADRKLPFDLHLAPLFRLILFRLNHEHYLLYFNMHHIIGDGWSMNVLASDIMHYYDAFCKNIPLQLAPLDIQYKDYAVWQQARLQSGKYNGYRAYWLEQFSGKLPLLDLPMAATRPAVITDKGYAYTIKFEKEQADGLRRICAQQQATLFMGMLAVLKTLFYRYTGKEDIIIGTSIAGREQGNLQQQIGFYINTLPLRTRFSGKDTFAQLLTNIKQVTLDAYQRQHYPFDQLAEELKLKRDLSRSPLFDVMVILHNEKTADTIAADMHAALTDNGPHAVKFDLNIDIEESEGAIFLRLAFNTDIYDQESMLRLLQHYRNIVTFLVKNQSTIPLNKINYLDTREEVALLETFNQTTTVYPLDKQVTALFAAQAALTPGQTALITDHKQYTYYELDVASNRLARHLYKKGVTPGTLVPVCMSPSAGLVTAILAILKAGGTYVPIDAGNAPSRIAHVLEETAAPVILTDNSVQLDVPKGSLVLNTDIFAAAIMEEAADAVNVRETETLFCVIYTSGSTGNPKGVMVRETSVLNRLYWMWEQYPFEAGECNALKTSVGFVDHIWELFGPLLKGIPSVIFTKEELLDTAQFIRRLSEMNVTRLVLVPSLLKAMLQLLEGMDRSVLEKLTYWTSSGEILSADLVHDFYSLFPEHRLLNIYGSSEIMGDGTCYDTAPAFARREADTFTAPVFDLSIREDVSSLIDEFNNRTEIIKTVSKNYTAQNFYDVSIDKAWTPEEYISFLRNDLLPNIVNVSSPNYVGHMTSRVPEFIKDLSVLMTELNQNLVKIDTSFAGSSIERQVIGMMHKVVYRMRYTFYRKHTQHARYSLGVVTNGGTMSNITALSYAMNKALPASEDFGGVVQDGIVKALAHYGYSGVVVISSKLAHYSVNKAMRTLGLGISNSIKLHFDKKDPEQDRERLIRLVEDLRRKNILILAIIGVAGATETGSIDRLEDLADVAEKYNIHFHADAAFGGALLFSKELSKKLKGIHRADTVTICGHKQMYLPMGASICLFKSPDFASWSENNTFYQARKGSYDLGRFSIEGSRSFVSLLFHGALKLLGAKGFSDLMEVNYSKTLLFAEKIRARDNFEIITAPEMNILTYRFIPALLKEKAAAGKLLPEELMYVNEINRKLQKLQFTNGKYFVSFTELELKNPAAGLDLERVVVLRAVIMNPGTTAQDFDTLLEEQDVIATQVQQGSPFAMERLLLSDNLNLFTDKGGTIVPIGKPIANFRIYILDNQLSLLPIGIPGEICVSGAGVSAGYLRRDDLTAERFIPHPFIEGEILYKTGDQGKWLTDGNIAYLGRNDDQLKIRGNRVEPGEIEQVLLQLDGIEQAVVTACTGSDEEIYLVAYCISSEPLQVTLLRRQLAAYLPDYMVPSFFIQMEEFPKTGSGKIDKKQLPAPEVVSEITYVAPRYPLEQKMSVIWNELFKREQPVGVEDDFFSIGGHSLRVMQLSNLYHRAFGVKLSVQELFTYTTIASQAILISGRSVVMTHIIPAIPEAADYAVSDGQYRLWLLSRQPEASRAYHLSGQISIEGPQCREQMERAITAVIARHEILRTVFHENEAGELRQIVKAPYLPVFTYDAINNEKDFDLAAGPLLRCGFVQTAPDKYIFHYTMHHIISDGWSLEVLRREVTALLNNATLPPLQLQYKDYAAWQKKGSASVHKEYWIQQLSGELPVLVLPSWKNRPAVKTYNGYKLSTRITQHATTALNSLCLQNGCTLFMGLMAVLKTLLYRYTGLEDIIVGTSTAGRELAVLDDQIGFYINALALRTKFDRKLSFSALLKNIREVTLAAYEHQLYPFDSLVEDLQLKGDPSRSPLFDIMLILHNEREKGTASVLQETVITERGNTAAKFDYLFYFTELEGGMDMSVEFNTDIYDKAMVAAMMKHFIHLLDAVVQNPETGLNKLEYIPAAEKVRLLTGAAGKPSQLTILDLFSNTINRYRDRIALSYEDVRITYGELDIISGKVAEVLRSGYNVQTNDFVTLQLERDHWTVPVILGILKCGAAYIPVDSSYPPERLAVIAKDSNSKLVINSQVLKEIITLSETAVVLPVVTPDPESTAYVIYTSGSTGVPKGVMISHANLYHYLQHCLDTYFTGDEIYKVPLFTSLSFDLTVTSLLGTLIAGGTLFIYAEKLESPDIIEDIFFVNKDINLLKCTPGHLQLLGDGITAVKQLIVGGEELRWPEILQVHRLGDIVIYNEYGPTETTVGCTVERISRGYTEERISIGFPIDNTYARVLDVDGNLQPAGVQGELCIGGAGVGKGYLNRVALTAEKFIADPYNAGQRLYKTGDLARWLPDGRLDYMGRADNQVKIRGYRVEQGEIEQQLLQIPGIKAAVVNISGTGTDKTLAGYFVAENKTDITALRVKLSTLLPEYMIPGFLLQMDKLPLNVNGKVDRRLLPHPGDAEIIYKGPRTVTEEKVMKIWQEILKRTEDIGIEDNFFNLGGHSIRLMQLFNRYYRVFGIKVTMPELFAHTTIAGQAALIEHKPAGIYEDIEAQPVAAGYPVSDGQRRIWILCQMAHAARSYHLGGRMPLKGSYVVHDLEQAIRFVIDRHEILRTVFRENEAGELQQVVMAEVLFKLPVVNAFEWEQEKIMQYLDDAAAQPFDLSKGPLIRVGLLHTAADEYILFYHLHHIISDGWSLGILSREIDAAYAAITAGGRPALLPLRIQYKDYAVWQQRQLSAGKTNGHRNYWLKQLSGELPVLQLPAPKVRPAIMSYNGNALSTCFSKSTKDGLRQLCRQEQVTLFMSLTAILNALFYRYTGQEDIILGSPVAGREHAEFENQIGFYVNTLVLRNRFKGEESFKALLAQVRETAVAAFEHQSYPFDRLVDELSVKRDVSRSVIFDVMIMLQNFRTETNPEQPVAGVIKDEGSCTVKFDLNFGFTESADGLYMRVEYNRDVYNREAVERMIRHISTLLDSFLENPELSLHQAVYMDSAEQQLLLNTFNDTAVDYDSGKTITDIFKENAARFATRNAVIDGDFRLTYRELDEESDKLAFFLQEAGVMPGELVPVCMERSAMLVIAILGIVKAGAAYVPVDPAYPQDRIRYMITDTGAGIILTQKKYNPLLNDFTDIRVVNVEESPEGNMREHLKSGKLAYVIYTSGSTGVPKGVMISHTSVVNLVQWHISRYDVNEESASTMMAGIGFDAGALELWSALLAGIPLHILPDVIKLDSYALMNYYNTHHITHAFVPTALVPELVATGVRVPSLRYILIGGDRLPYIDVSDLSYTLVNQYGPTESTVMVTDYPVTGVGYTVPPIGKPIANTRIYILDSYRNPVSIGVMGEIYIGGVQLATGYWNNPGLTAAQFVKSPFSDERLYKTGDAGKWLPDGNIEYCGRTDDQVKISGYRIEPGEITHVLRQIAGIREVVVNVFVGSEPQLVAYFEGDRSFTDHELRQLLTAMLPAYMIPAYFIQLEKLPLTANGKVDRKALPEPALRPATTGINIQPRNRTEEQMTVIVAGLLGRSSGDIGTTTNFFDLGATSITMIKMMNSFNRQFGWQLNVILLFRYPTIQALADHYSGIPSHQEIPLEEPVGEESGLDNMLSLFEEQ</sequence>
<organism evidence="9 10">
    <name type="scientific">Chitinophaga oryziterrae</name>
    <dbReference type="NCBI Taxonomy" id="1031224"/>
    <lineage>
        <taxon>Bacteria</taxon>
        <taxon>Pseudomonadati</taxon>
        <taxon>Bacteroidota</taxon>
        <taxon>Chitinophagia</taxon>
        <taxon>Chitinophagales</taxon>
        <taxon>Chitinophagaceae</taxon>
        <taxon>Chitinophaga</taxon>
    </lineage>
</organism>
<dbReference type="CDD" id="cd19531">
    <property type="entry name" value="LCL_NRPS-like"/>
    <property type="match status" value="3"/>
</dbReference>
<dbReference type="RefSeq" id="WP_157300879.1">
    <property type="nucleotide sequence ID" value="NZ_BAAAZB010000005.1"/>
</dbReference>
<dbReference type="Gene3D" id="3.30.559.10">
    <property type="entry name" value="Chloramphenicol acetyltransferase-like domain"/>
    <property type="match status" value="3"/>
</dbReference>
<keyword evidence="3" id="KW-0596">Phosphopantetheine</keyword>